<dbReference type="InterPro" id="IPR018689">
    <property type="entry name" value="Imm33_dom"/>
</dbReference>
<reference evidence="2 3" key="1">
    <citation type="submission" date="2020-01" db="EMBL/GenBank/DDBJ databases">
        <title>The draft genome sequence of Corallococcus exiguus DSM 14696.</title>
        <authorList>
            <person name="Zhang X."/>
            <person name="Zhu H."/>
        </authorList>
    </citation>
    <scope>NUCLEOTIDE SEQUENCE [LARGE SCALE GENOMIC DNA]</scope>
    <source>
        <strain evidence="2 3">DSM 14696</strain>
    </source>
</reference>
<dbReference type="RefSeq" id="WP_139916190.1">
    <property type="nucleotide sequence ID" value="NZ_CBCSLE010000081.1"/>
</dbReference>
<sequence>MARPAKTPKPVELGDIDLPEGVLLILDPGLGRFWRHDAEPVSPRKKAPPEHDLLITGPDADAAGQAYDREFDSRFLFDRKDPADAAAHFEGFARERGFDARAEVLAARIPHTERARLALEHGKGLGVVKYNGLWAVVVGNLPSSRGLKVIGMPMPPGEFGGRWRSIDIVVDGEAEAARSEQVSGVMVDHGQLLFAGLGPMGRFRMWEPEDGLADYVFHGRDAPKLAKELGASDLGDGLYGWKDLPMDRVGEKATPLQERLEKDGLAVGVDYRPHCNLEKLNAGLRESEEDTASLVLDGARVVGCGNRWGDGIFTVSRHLDAKGRTVRVRVELGTEERQKLLRGIRLRQRKALVTRFITENGEPIRFAERSKPAAEEDSGWLFTSGLETEEYMEESGNAVIVPLRSLLGRDKELDAILDAPVGAVFRREGNGFVPEE</sequence>
<name>A0A7X4YI31_9BACT</name>
<dbReference type="Pfam" id="PF09951">
    <property type="entry name" value="Imm33"/>
    <property type="match status" value="1"/>
</dbReference>
<dbReference type="AlphaFoldDB" id="A0A7X4YI31"/>
<accession>A0A7X4YI31</accession>
<dbReference type="PANTHER" id="PTHR38743:SF2">
    <property type="entry name" value="DUF2185 DOMAIN-CONTAINING PROTEIN"/>
    <property type="match status" value="1"/>
</dbReference>
<protein>
    <submittedName>
        <fullName evidence="2">DUF2185 domain-containing protein</fullName>
    </submittedName>
</protein>
<dbReference type="Proteomes" id="UP000537825">
    <property type="component" value="Unassembled WGS sequence"/>
</dbReference>
<comment type="caution">
    <text evidence="2">The sequence shown here is derived from an EMBL/GenBank/DDBJ whole genome shotgun (WGS) entry which is preliminary data.</text>
</comment>
<evidence type="ECO:0000259" key="1">
    <source>
        <dbReference type="Pfam" id="PF09951"/>
    </source>
</evidence>
<dbReference type="EMBL" id="JAAAPK010000015">
    <property type="protein sequence ID" value="NBC45798.1"/>
    <property type="molecule type" value="Genomic_DNA"/>
</dbReference>
<proteinExistence type="predicted"/>
<gene>
    <name evidence="2" type="ORF">GTZ93_39000</name>
</gene>
<evidence type="ECO:0000313" key="3">
    <source>
        <dbReference type="Proteomes" id="UP000537825"/>
    </source>
</evidence>
<feature type="domain" description="Immunity protein Imm33" evidence="1">
    <location>
        <begin position="352"/>
        <end position="431"/>
    </location>
</feature>
<organism evidence="2 3">
    <name type="scientific">Corallococcus exiguus</name>
    <dbReference type="NCBI Taxonomy" id="83462"/>
    <lineage>
        <taxon>Bacteria</taxon>
        <taxon>Pseudomonadati</taxon>
        <taxon>Myxococcota</taxon>
        <taxon>Myxococcia</taxon>
        <taxon>Myxococcales</taxon>
        <taxon>Cystobacterineae</taxon>
        <taxon>Myxococcaceae</taxon>
        <taxon>Corallococcus</taxon>
    </lineage>
</organism>
<dbReference type="PANTHER" id="PTHR38743">
    <property type="entry name" value="SIMILAR TO GLYOXYLASE I FAMILY PROTEIN"/>
    <property type="match status" value="1"/>
</dbReference>
<evidence type="ECO:0000313" key="2">
    <source>
        <dbReference type="EMBL" id="NBC45798.1"/>
    </source>
</evidence>
<keyword evidence="3" id="KW-1185">Reference proteome</keyword>